<sequence length="464" mass="50367">MTAHAAQGQSSSADGKAAALPEKGAEDIVVTGFRKGELEAVQAKREAFIVSDAIVSDDIGRLPDQNTAAALRRIPGISVQEDQNEPRFPSIRGLPPTYNRTQVNGAIVATGDNGGSRTVPLDTVPSNFAQRLEVYKTVTPEMDPNAIGGIINIVTRSAFDSDGPFLNATTAFTLLEQANDIASERASWRANAQAGTRFGADQQFGIVGQVNYSLRNYDITQFETATPSFREYTGAGAPVDLGRGNGIPVPVQERLFLYNNVRERIGGALALEWQPGQGVYMRLFGTYNRFKDNETRDENRLEQVGNVTNQTATTGTFASARNVINLNLPTTSQEIWNVQYNARVEASDQLRIDADAIYSGAQGKEVGRGETFRSASSAAFAFDYDAADFFFEFAPRTPASLANPALHPFLNRTESLNTTRQDIYEGRLNLTYDAAIGDSEVELKAGAYSGAPIMCAIRIKPPIR</sequence>
<feature type="region of interest" description="Disordered" evidence="1">
    <location>
        <begin position="1"/>
        <end position="22"/>
    </location>
</feature>
<dbReference type="PANTHER" id="PTHR40980">
    <property type="entry name" value="PLUG DOMAIN-CONTAINING PROTEIN"/>
    <property type="match status" value="1"/>
</dbReference>
<evidence type="ECO:0000313" key="3">
    <source>
        <dbReference type="EMBL" id="QHL92000.1"/>
    </source>
</evidence>
<evidence type="ECO:0000259" key="2">
    <source>
        <dbReference type="Pfam" id="PF07715"/>
    </source>
</evidence>
<dbReference type="InterPro" id="IPR037066">
    <property type="entry name" value="Plug_dom_sf"/>
</dbReference>
<keyword evidence="4" id="KW-1185">Reference proteome</keyword>
<gene>
    <name evidence="3" type="ORF">GVO57_13970</name>
</gene>
<dbReference type="InterPro" id="IPR012910">
    <property type="entry name" value="Plug_dom"/>
</dbReference>
<dbReference type="Pfam" id="PF07715">
    <property type="entry name" value="Plug"/>
    <property type="match status" value="1"/>
</dbReference>
<dbReference type="KEGG" id="schy:GVO57_13970"/>
<reference evidence="3 4" key="1">
    <citation type="submission" date="2020-01" db="EMBL/GenBank/DDBJ databases">
        <title>Sphingomonas sp. C33 whole genome sequece.</title>
        <authorList>
            <person name="Park C."/>
        </authorList>
    </citation>
    <scope>NUCLEOTIDE SEQUENCE [LARGE SCALE GENOMIC DNA]</scope>
    <source>
        <strain evidence="3 4">C33</strain>
        <plasmid evidence="4">pc33</plasmid>
    </source>
</reference>
<dbReference type="Proteomes" id="UP000464468">
    <property type="component" value="Plasmid pC33"/>
</dbReference>
<dbReference type="PANTHER" id="PTHR40980:SF4">
    <property type="entry name" value="TONB-DEPENDENT RECEPTOR-LIKE BETA-BARREL DOMAIN-CONTAINING PROTEIN"/>
    <property type="match status" value="1"/>
</dbReference>
<dbReference type="SUPFAM" id="SSF56935">
    <property type="entry name" value="Porins"/>
    <property type="match status" value="1"/>
</dbReference>
<proteinExistence type="predicted"/>
<protein>
    <submittedName>
        <fullName evidence="3">TonB-dependent receptor plug domain-containing protein</fullName>
    </submittedName>
</protein>
<geneLocation type="plasmid" evidence="4">
    <name>pc33</name>
</geneLocation>
<dbReference type="Gene3D" id="2.170.130.10">
    <property type="entry name" value="TonB-dependent receptor, plug domain"/>
    <property type="match status" value="1"/>
</dbReference>
<accession>A0A7Z2NY64</accession>
<evidence type="ECO:0000313" key="4">
    <source>
        <dbReference type="Proteomes" id="UP000464468"/>
    </source>
</evidence>
<organism evidence="3 4">
    <name type="scientific">Sphingomonas changnyeongensis</name>
    <dbReference type="NCBI Taxonomy" id="2698679"/>
    <lineage>
        <taxon>Bacteria</taxon>
        <taxon>Pseudomonadati</taxon>
        <taxon>Pseudomonadota</taxon>
        <taxon>Alphaproteobacteria</taxon>
        <taxon>Sphingomonadales</taxon>
        <taxon>Sphingomonadaceae</taxon>
        <taxon>Sphingomonas</taxon>
    </lineage>
</organism>
<keyword evidence="3" id="KW-0675">Receptor</keyword>
<dbReference type="EMBL" id="CP047896">
    <property type="protein sequence ID" value="QHL92000.1"/>
    <property type="molecule type" value="Genomic_DNA"/>
</dbReference>
<keyword evidence="3" id="KW-0614">Plasmid</keyword>
<name>A0A7Z2NY64_9SPHN</name>
<dbReference type="RefSeq" id="WP_160594034.1">
    <property type="nucleotide sequence ID" value="NZ_CP047896.1"/>
</dbReference>
<dbReference type="AlphaFoldDB" id="A0A7Z2NY64"/>
<feature type="domain" description="TonB-dependent receptor plug" evidence="2">
    <location>
        <begin position="50"/>
        <end position="150"/>
    </location>
</feature>
<evidence type="ECO:0000256" key="1">
    <source>
        <dbReference type="SAM" id="MobiDB-lite"/>
    </source>
</evidence>